<dbReference type="RefSeq" id="WP_111505149.1">
    <property type="nucleotide sequence ID" value="NZ_CP021965.1"/>
</dbReference>
<dbReference type="Proteomes" id="UP000249163">
    <property type="component" value="Chromosome"/>
</dbReference>
<organism evidence="1 2">
    <name type="scientific">Paenibacillus odorifer</name>
    <dbReference type="NCBI Taxonomy" id="189426"/>
    <lineage>
        <taxon>Bacteria</taxon>
        <taxon>Bacillati</taxon>
        <taxon>Bacillota</taxon>
        <taxon>Bacilli</taxon>
        <taxon>Bacillales</taxon>
        <taxon>Paenibacillaceae</taxon>
        <taxon>Paenibacillus</taxon>
    </lineage>
</organism>
<sequence length="61" mass="7055">MNAKLDKEEPTEQEKLIKEKIGLAKKLGIWESFNPIEGFQTTEELNRINEIDQRLAEIING</sequence>
<evidence type="ECO:0000313" key="2">
    <source>
        <dbReference type="Proteomes" id="UP000249163"/>
    </source>
</evidence>
<proteinExistence type="predicted"/>
<dbReference type="EMBL" id="CP021965">
    <property type="protein sequence ID" value="AWV35155.1"/>
    <property type="molecule type" value="Genomic_DNA"/>
</dbReference>
<evidence type="ECO:0000313" key="1">
    <source>
        <dbReference type="EMBL" id="AWV35155.1"/>
    </source>
</evidence>
<name>A0AAD0KNT2_9BACL</name>
<dbReference type="AlphaFoldDB" id="A0AAD0KNT2"/>
<protein>
    <submittedName>
        <fullName evidence="1">Uncharacterized protein</fullName>
    </submittedName>
</protein>
<accession>A0AAD0KNT2</accession>
<reference evidence="1 2" key="1">
    <citation type="submission" date="2017-06" db="EMBL/GenBank/DDBJ databases">
        <title>Complete genome sequence of Paenibacillus odorifer CBA7130.</title>
        <authorList>
            <person name="Nam Y.-D."/>
            <person name="Kang J."/>
            <person name="Chung W.-H."/>
        </authorList>
    </citation>
    <scope>NUCLEOTIDE SEQUENCE [LARGE SCALE GENOMIC DNA]</scope>
    <source>
        <strain evidence="1 2">CBA7130</strain>
    </source>
</reference>
<gene>
    <name evidence="1" type="ORF">CD191_22360</name>
</gene>